<feature type="transmembrane region" description="Helical" evidence="1">
    <location>
        <begin position="126"/>
        <end position="148"/>
    </location>
</feature>
<evidence type="ECO:0000256" key="1">
    <source>
        <dbReference type="SAM" id="Phobius"/>
    </source>
</evidence>
<feature type="domain" description="DUF6533" evidence="2">
    <location>
        <begin position="31"/>
        <end position="75"/>
    </location>
</feature>
<comment type="caution">
    <text evidence="3">The sequence shown here is derived from an EMBL/GenBank/DDBJ whole genome shotgun (WGS) entry which is preliminary data.</text>
</comment>
<sequence>MSSQPTQLPNPYTPMAFFPPDLAYEVTIASYVAVGSLSVLIWDILTNLQSDWQMLRKSKISISIIAYFLSRSASLAYLLGVSTASTAPIRNCALIQRIQIIYPLTYPATSLLFFFRIQAMYTGHNWVIAFFFSLWLGGIGGSLTPLLGVSGSNIGTTDYCVNSRLEPFVFVSSVIFALNDTLIFCAMSWRLMSNSYENPTIKNKCCTIVLGKYLPAFSKGLLQGGQAYYLTTIGLNIVTASLFFNKSIPIVYRSFVGVPNLVLMNNMGCHMYRKIRCGAYNDFPANNLNTVSDHFQPEMLFKISSRQAESIVSMELHRMAVGQISRAGGETDSKSANPTVGGLEFFCSDAV</sequence>
<feature type="transmembrane region" description="Helical" evidence="1">
    <location>
        <begin position="28"/>
        <end position="48"/>
    </location>
</feature>
<feature type="transmembrane region" description="Helical" evidence="1">
    <location>
        <begin position="168"/>
        <end position="189"/>
    </location>
</feature>
<dbReference type="Pfam" id="PF20151">
    <property type="entry name" value="DUF6533"/>
    <property type="match status" value="1"/>
</dbReference>
<reference evidence="3" key="1">
    <citation type="submission" date="2020-11" db="EMBL/GenBank/DDBJ databases">
        <authorList>
            <consortium name="DOE Joint Genome Institute"/>
            <person name="Ahrendt S."/>
            <person name="Riley R."/>
            <person name="Andreopoulos W."/>
            <person name="LaButti K."/>
            <person name="Pangilinan J."/>
            <person name="Ruiz-duenas F.J."/>
            <person name="Barrasa J.M."/>
            <person name="Sanchez-Garcia M."/>
            <person name="Camarero S."/>
            <person name="Miyauchi S."/>
            <person name="Serrano A."/>
            <person name="Linde D."/>
            <person name="Babiker R."/>
            <person name="Drula E."/>
            <person name="Ayuso-Fernandez I."/>
            <person name="Pacheco R."/>
            <person name="Padilla G."/>
            <person name="Ferreira P."/>
            <person name="Barriuso J."/>
            <person name="Kellner H."/>
            <person name="Castanera R."/>
            <person name="Alfaro M."/>
            <person name="Ramirez L."/>
            <person name="Pisabarro A.G."/>
            <person name="Kuo A."/>
            <person name="Tritt A."/>
            <person name="Lipzen A."/>
            <person name="He G."/>
            <person name="Yan M."/>
            <person name="Ng V."/>
            <person name="Cullen D."/>
            <person name="Martin F."/>
            <person name="Rosso M.-N."/>
            <person name="Henrissat B."/>
            <person name="Hibbett D."/>
            <person name="Martinez A.T."/>
            <person name="Grigoriev I.V."/>
        </authorList>
    </citation>
    <scope>NUCLEOTIDE SEQUENCE</scope>
    <source>
        <strain evidence="3">AH 44721</strain>
    </source>
</reference>
<dbReference type="AlphaFoldDB" id="A0A9P5NCL9"/>
<dbReference type="OrthoDB" id="3038990at2759"/>
<dbReference type="InterPro" id="IPR045340">
    <property type="entry name" value="DUF6533"/>
</dbReference>
<feature type="transmembrane region" description="Helical" evidence="1">
    <location>
        <begin position="100"/>
        <end position="119"/>
    </location>
</feature>
<organism evidence="3 4">
    <name type="scientific">Gymnopilus junonius</name>
    <name type="common">Spectacular rustgill mushroom</name>
    <name type="synonym">Gymnopilus spectabilis subsp. junonius</name>
    <dbReference type="NCBI Taxonomy" id="109634"/>
    <lineage>
        <taxon>Eukaryota</taxon>
        <taxon>Fungi</taxon>
        <taxon>Dikarya</taxon>
        <taxon>Basidiomycota</taxon>
        <taxon>Agaricomycotina</taxon>
        <taxon>Agaricomycetes</taxon>
        <taxon>Agaricomycetidae</taxon>
        <taxon>Agaricales</taxon>
        <taxon>Agaricineae</taxon>
        <taxon>Hymenogastraceae</taxon>
        <taxon>Gymnopilus</taxon>
    </lineage>
</organism>
<keyword evidence="1" id="KW-0472">Membrane</keyword>
<keyword evidence="4" id="KW-1185">Reference proteome</keyword>
<evidence type="ECO:0000313" key="4">
    <source>
        <dbReference type="Proteomes" id="UP000724874"/>
    </source>
</evidence>
<feature type="transmembrane region" description="Helical" evidence="1">
    <location>
        <begin position="60"/>
        <end position="80"/>
    </location>
</feature>
<proteinExistence type="predicted"/>
<evidence type="ECO:0000313" key="3">
    <source>
        <dbReference type="EMBL" id="KAF8876780.1"/>
    </source>
</evidence>
<protein>
    <recommendedName>
        <fullName evidence="2">DUF6533 domain-containing protein</fullName>
    </recommendedName>
</protein>
<keyword evidence="1" id="KW-0812">Transmembrane</keyword>
<dbReference type="Proteomes" id="UP000724874">
    <property type="component" value="Unassembled WGS sequence"/>
</dbReference>
<keyword evidence="1" id="KW-1133">Transmembrane helix</keyword>
<dbReference type="EMBL" id="JADNYJ010000178">
    <property type="protein sequence ID" value="KAF8876780.1"/>
    <property type="molecule type" value="Genomic_DNA"/>
</dbReference>
<gene>
    <name evidence="3" type="ORF">CPB84DRAFT_1795603</name>
</gene>
<accession>A0A9P5NCL9</accession>
<evidence type="ECO:0000259" key="2">
    <source>
        <dbReference type="Pfam" id="PF20151"/>
    </source>
</evidence>
<name>A0A9P5NCL9_GYMJU</name>